<evidence type="ECO:0000313" key="4">
    <source>
        <dbReference type="Proteomes" id="UP001153069"/>
    </source>
</evidence>
<gene>
    <name evidence="3" type="ORF">SEMRO_937_G222240.1</name>
</gene>
<keyword evidence="1" id="KW-0732">Signal</keyword>
<dbReference type="Pfam" id="PF00059">
    <property type="entry name" value="Lectin_C"/>
    <property type="match status" value="1"/>
</dbReference>
<accession>A0A9N8HMW4</accession>
<feature type="chain" id="PRO_5040256854" description="C-type lectin domain-containing protein" evidence="1">
    <location>
        <begin position="20"/>
        <end position="476"/>
    </location>
</feature>
<dbReference type="Proteomes" id="UP001153069">
    <property type="component" value="Unassembled WGS sequence"/>
</dbReference>
<dbReference type="EMBL" id="CAICTM010000935">
    <property type="protein sequence ID" value="CAB9518472.1"/>
    <property type="molecule type" value="Genomic_DNA"/>
</dbReference>
<feature type="domain" description="C-type lectin" evidence="2">
    <location>
        <begin position="194"/>
        <end position="301"/>
    </location>
</feature>
<evidence type="ECO:0000256" key="1">
    <source>
        <dbReference type="SAM" id="SignalP"/>
    </source>
</evidence>
<proteinExistence type="predicted"/>
<organism evidence="3 4">
    <name type="scientific">Seminavis robusta</name>
    <dbReference type="NCBI Taxonomy" id="568900"/>
    <lineage>
        <taxon>Eukaryota</taxon>
        <taxon>Sar</taxon>
        <taxon>Stramenopiles</taxon>
        <taxon>Ochrophyta</taxon>
        <taxon>Bacillariophyta</taxon>
        <taxon>Bacillariophyceae</taxon>
        <taxon>Bacillariophycidae</taxon>
        <taxon>Naviculales</taxon>
        <taxon>Naviculaceae</taxon>
        <taxon>Seminavis</taxon>
    </lineage>
</organism>
<dbReference type="Gene3D" id="3.10.100.10">
    <property type="entry name" value="Mannose-Binding Protein A, subunit A"/>
    <property type="match status" value="1"/>
</dbReference>
<dbReference type="OrthoDB" id="6236007at2759"/>
<sequence>MKFVGPALVLGLGLSSVLATDVSFSFPDPATPYLIHGLCAMGASSVSATSSDPSVSYTPYSAPFGDHVQLWGDSDSYKTSRVRYTSQCKGGIYLQPSKKIIESVGIKDIVLTATPEAGKQVTVCAFVNPNMSDGEWGTVLPQNGFSESRIFTASMNSLKSYCKVITTTDKVDAVNGPPPGPRVHDVCASGTLNDNGHHYEVVQYPLGTMVWYEAKAAAEAKTHCGKSGHLVTITSKAENDHVVGLITAKTCGTGPWSYSFIGLTDDAEEGTFEWVNADPKAKEWLWCNGKEVASDLPTGTWGRQRLGGFLVRYKESKARAGIIREADIYLVPGGSKEKLVFKAFKSFIRIDVDWKQSENYKNAVGLLGSYSHQGERLGRDGQFIKDTNAFGLDWQVIPETDGPLFHSYEGAVVNQKCIMPASYEGSTALRGRRLGASSVDEAVAEKACNHLLDPDEKKACVFDVVATQDLSLASTW</sequence>
<dbReference type="SUPFAM" id="SSF56436">
    <property type="entry name" value="C-type lectin-like"/>
    <property type="match status" value="1"/>
</dbReference>
<reference evidence="3" key="1">
    <citation type="submission" date="2020-06" db="EMBL/GenBank/DDBJ databases">
        <authorList>
            <consortium name="Plant Systems Biology data submission"/>
        </authorList>
    </citation>
    <scope>NUCLEOTIDE SEQUENCE</scope>
    <source>
        <strain evidence="3">D6</strain>
    </source>
</reference>
<dbReference type="InterPro" id="IPR001304">
    <property type="entry name" value="C-type_lectin-like"/>
</dbReference>
<dbReference type="InterPro" id="IPR016187">
    <property type="entry name" value="CTDL_fold"/>
</dbReference>
<dbReference type="AlphaFoldDB" id="A0A9N8HMW4"/>
<dbReference type="InterPro" id="IPR016186">
    <property type="entry name" value="C-type_lectin-like/link_sf"/>
</dbReference>
<keyword evidence="4" id="KW-1185">Reference proteome</keyword>
<feature type="signal peptide" evidence="1">
    <location>
        <begin position="1"/>
        <end position="19"/>
    </location>
</feature>
<dbReference type="PROSITE" id="PS50041">
    <property type="entry name" value="C_TYPE_LECTIN_2"/>
    <property type="match status" value="1"/>
</dbReference>
<protein>
    <recommendedName>
        <fullName evidence="2">C-type lectin domain-containing protein</fullName>
    </recommendedName>
</protein>
<comment type="caution">
    <text evidence="3">The sequence shown here is derived from an EMBL/GenBank/DDBJ whole genome shotgun (WGS) entry which is preliminary data.</text>
</comment>
<name>A0A9N8HMW4_9STRA</name>
<evidence type="ECO:0000259" key="2">
    <source>
        <dbReference type="PROSITE" id="PS50041"/>
    </source>
</evidence>
<evidence type="ECO:0000313" key="3">
    <source>
        <dbReference type="EMBL" id="CAB9518472.1"/>
    </source>
</evidence>